<dbReference type="Proteomes" id="UP001139534">
    <property type="component" value="Unassembled WGS sequence"/>
</dbReference>
<keyword evidence="2" id="KW-1185">Reference proteome</keyword>
<gene>
    <name evidence="1" type="ORF">M0651_05235</name>
</gene>
<evidence type="ECO:0000313" key="2">
    <source>
        <dbReference type="Proteomes" id="UP001139534"/>
    </source>
</evidence>
<accession>A0A9X1Y330</accession>
<organism evidence="1 2">
    <name type="scientific">Paenibacillus mellifer</name>
    <dbReference type="NCBI Taxonomy" id="2937794"/>
    <lineage>
        <taxon>Bacteria</taxon>
        <taxon>Bacillati</taxon>
        <taxon>Bacillota</taxon>
        <taxon>Bacilli</taxon>
        <taxon>Bacillales</taxon>
        <taxon>Paenibacillaceae</taxon>
        <taxon>Paenibacillus</taxon>
    </lineage>
</organism>
<reference evidence="1" key="1">
    <citation type="submission" date="2022-04" db="EMBL/GenBank/DDBJ databases">
        <authorList>
            <person name="Seo M.-J."/>
        </authorList>
    </citation>
    <scope>NUCLEOTIDE SEQUENCE</scope>
    <source>
        <strain evidence="1">MBLB2552</strain>
    </source>
</reference>
<name>A0A9X1Y330_9BACL</name>
<evidence type="ECO:0000313" key="1">
    <source>
        <dbReference type="EMBL" id="MCK8486577.1"/>
    </source>
</evidence>
<proteinExistence type="predicted"/>
<protein>
    <submittedName>
        <fullName evidence="1">Pyridoxamine 5'-phosphate oxidase family protein</fullName>
    </submittedName>
</protein>
<dbReference type="AlphaFoldDB" id="A0A9X1Y330"/>
<comment type="caution">
    <text evidence="1">The sequence shown here is derived from an EMBL/GenBank/DDBJ whole genome shotgun (WGS) entry which is preliminary data.</text>
</comment>
<sequence length="86" mass="9965">MKTQEVEFDGDLWFLTKVRTDKFTQLKQYLTLRVLHGGILTLRFELAGLGQDDGIVSILLGYYVIYMRRLLSIKTVVRLLRVSTSI</sequence>
<dbReference type="EMBL" id="JALPRK010000003">
    <property type="protein sequence ID" value="MCK8486577.1"/>
    <property type="molecule type" value="Genomic_DNA"/>
</dbReference>